<keyword evidence="3" id="KW-1185">Reference proteome</keyword>
<dbReference type="InterPro" id="IPR000182">
    <property type="entry name" value="GNAT_dom"/>
</dbReference>
<dbReference type="OrthoDB" id="9795206at2"/>
<accession>A0A0U4FPB3</accession>
<evidence type="ECO:0000313" key="3">
    <source>
        <dbReference type="Proteomes" id="UP000050331"/>
    </source>
</evidence>
<dbReference type="Proteomes" id="UP000050331">
    <property type="component" value="Chromosome"/>
</dbReference>
<dbReference type="AlphaFoldDB" id="A0A0U4FPB3"/>
<dbReference type="InterPro" id="IPR016181">
    <property type="entry name" value="Acyl_CoA_acyltransferase"/>
</dbReference>
<sequence length="173" mass="20464">MMIQFVQLTEPNLNVLKTLNQWENDPALMGLTHPVQSEAELRKPKNVSINDLANRLTYETIYLIYTDDQLIGEMNYIIDPSHLYKKEPKTAWIGIVIGEHKEQSKGIGYAAMNYLEKQIKTNNIKRIELGVFAFNKRAHRLYQKLGYREIGRIEDFTWWQGKMWPDIRMEKYL</sequence>
<dbReference type="GO" id="GO:0016747">
    <property type="term" value="F:acyltransferase activity, transferring groups other than amino-acyl groups"/>
    <property type="evidence" value="ECO:0007669"/>
    <property type="project" value="InterPro"/>
</dbReference>
<dbReference type="EMBL" id="CP013862">
    <property type="protein sequence ID" value="ALX49588.1"/>
    <property type="molecule type" value="Genomic_DNA"/>
</dbReference>
<evidence type="ECO:0000313" key="2">
    <source>
        <dbReference type="EMBL" id="ALX49588.1"/>
    </source>
</evidence>
<dbReference type="KEGG" id="lao:AOX59_14045"/>
<name>A0A0U4FPB3_9BACI</name>
<reference evidence="2 3" key="1">
    <citation type="submission" date="2016-01" db="EMBL/GenBank/DDBJ databases">
        <title>Complete genome sequence of strain Lentibacillus amyloliquefaciens LAM0015T isolated from saline sediment.</title>
        <authorList>
            <person name="Wang J.-L."/>
            <person name="He M.-X."/>
        </authorList>
    </citation>
    <scope>NUCLEOTIDE SEQUENCE [LARGE SCALE GENOMIC DNA]</scope>
    <source>
        <strain evidence="2 3">LAM0015</strain>
    </source>
</reference>
<proteinExistence type="predicted"/>
<evidence type="ECO:0000259" key="1">
    <source>
        <dbReference type="PROSITE" id="PS51186"/>
    </source>
</evidence>
<dbReference type="Pfam" id="PF00583">
    <property type="entry name" value="Acetyltransf_1"/>
    <property type="match status" value="1"/>
</dbReference>
<dbReference type="SUPFAM" id="SSF55729">
    <property type="entry name" value="Acyl-CoA N-acyltransferases (Nat)"/>
    <property type="match status" value="1"/>
</dbReference>
<protein>
    <recommendedName>
        <fullName evidence="1">N-acetyltransferase domain-containing protein</fullName>
    </recommendedName>
</protein>
<feature type="domain" description="N-acetyltransferase" evidence="1">
    <location>
        <begin position="3"/>
        <end position="173"/>
    </location>
</feature>
<dbReference type="Gene3D" id="3.40.630.30">
    <property type="match status" value="1"/>
</dbReference>
<dbReference type="PANTHER" id="PTHR43415:SF3">
    <property type="entry name" value="GNAT-FAMILY ACETYLTRANSFERASE"/>
    <property type="match status" value="1"/>
</dbReference>
<dbReference type="STRING" id="1472767.AOX59_14045"/>
<gene>
    <name evidence="2" type="ORF">AOX59_14045</name>
</gene>
<dbReference type="PANTHER" id="PTHR43415">
    <property type="entry name" value="SPERMIDINE N(1)-ACETYLTRANSFERASE"/>
    <property type="match status" value="1"/>
</dbReference>
<organism evidence="2 3">
    <name type="scientific">Lentibacillus amyloliquefaciens</name>
    <dbReference type="NCBI Taxonomy" id="1472767"/>
    <lineage>
        <taxon>Bacteria</taxon>
        <taxon>Bacillati</taxon>
        <taxon>Bacillota</taxon>
        <taxon>Bacilli</taxon>
        <taxon>Bacillales</taxon>
        <taxon>Bacillaceae</taxon>
        <taxon>Lentibacillus</taxon>
    </lineage>
</organism>
<dbReference type="PROSITE" id="PS51186">
    <property type="entry name" value="GNAT"/>
    <property type="match status" value="1"/>
</dbReference>